<dbReference type="AlphaFoldDB" id="A0A3A6PLX4"/>
<dbReference type="OrthoDB" id="2679169at2"/>
<name>A0A3A6PLX4_9BACL</name>
<proteinExistence type="predicted"/>
<keyword evidence="1" id="KW-0472">Membrane</keyword>
<dbReference type="EMBL" id="QXQB01000002">
    <property type="protein sequence ID" value="RJX40358.1"/>
    <property type="molecule type" value="Genomic_DNA"/>
</dbReference>
<evidence type="ECO:0000313" key="3">
    <source>
        <dbReference type="Proteomes" id="UP000267798"/>
    </source>
</evidence>
<evidence type="ECO:0000313" key="2">
    <source>
        <dbReference type="EMBL" id="RJX40358.1"/>
    </source>
</evidence>
<organism evidence="2 3">
    <name type="scientific">Paenibacillus pinisoli</name>
    <dbReference type="NCBI Taxonomy" id="1276110"/>
    <lineage>
        <taxon>Bacteria</taxon>
        <taxon>Bacillati</taxon>
        <taxon>Bacillota</taxon>
        <taxon>Bacilli</taxon>
        <taxon>Bacillales</taxon>
        <taxon>Paenibacillaceae</taxon>
        <taxon>Paenibacillus</taxon>
    </lineage>
</organism>
<protein>
    <submittedName>
        <fullName evidence="2">Uncharacterized protein</fullName>
    </submittedName>
</protein>
<keyword evidence="1" id="KW-1133">Transmembrane helix</keyword>
<keyword evidence="3" id="KW-1185">Reference proteome</keyword>
<feature type="transmembrane region" description="Helical" evidence="1">
    <location>
        <begin position="19"/>
        <end position="36"/>
    </location>
</feature>
<dbReference type="Proteomes" id="UP000267798">
    <property type="component" value="Unassembled WGS sequence"/>
</dbReference>
<feature type="transmembrane region" description="Helical" evidence="1">
    <location>
        <begin position="43"/>
        <end position="60"/>
    </location>
</feature>
<evidence type="ECO:0000256" key="1">
    <source>
        <dbReference type="SAM" id="Phobius"/>
    </source>
</evidence>
<keyword evidence="1" id="KW-0812">Transmembrane</keyword>
<reference evidence="2 3" key="1">
    <citation type="submission" date="2018-09" db="EMBL/GenBank/DDBJ databases">
        <title>Paenibacillus aracenensis nov. sp. isolated from a cave in southern Spain.</title>
        <authorList>
            <person name="Jurado V."/>
            <person name="Gutierrez-Patricio S."/>
            <person name="Gonzalez-Pimentel J.L."/>
            <person name="Miller A.Z."/>
            <person name="Laiz L."/>
            <person name="Saiz-Jimenez C."/>
        </authorList>
    </citation>
    <scope>NUCLEOTIDE SEQUENCE [LARGE SCALE GENOMIC DNA]</scope>
    <source>
        <strain evidence="2 3">JCM 19203</strain>
    </source>
</reference>
<accession>A0A3A6PLX4</accession>
<gene>
    <name evidence="2" type="ORF">D3P09_08095</name>
</gene>
<sequence>MDFTSYDTETWTTFFKDNWVVLVIALVVLLLVIRIVKTMVKWAIVAALVLGLVLYSGYTLDDVKNIGTKVMDDVKDIGSKVMGNVKDEALNAMVGDGKDAKYVLKEDGTYTVKTNNVELKGEVGASEVKVSVHGSPYATFPIDGVVQTFIDQAKQNG</sequence>
<comment type="caution">
    <text evidence="2">The sequence shown here is derived from an EMBL/GenBank/DDBJ whole genome shotgun (WGS) entry which is preliminary data.</text>
</comment>